<reference evidence="1" key="2">
    <citation type="submission" date="2023-05" db="EMBL/GenBank/DDBJ databases">
        <authorList>
            <person name="Seitz J."/>
            <person name="Voegele R.T."/>
            <person name="Link T.I."/>
        </authorList>
    </citation>
    <scope>NUCLEOTIDE SEQUENCE</scope>
    <source>
        <strain evidence="1">Ufvs_9</strain>
    </source>
</reference>
<reference evidence="1" key="1">
    <citation type="journal article" date="2023" name="Viruses">
        <title>Mycoviruses in the Rust Fungus Uromyces fabae.</title>
        <authorList>
            <person name="Seitz J.M."/>
            <person name="Voegele R.T."/>
            <person name="Link T.I."/>
        </authorList>
    </citation>
    <scope>NUCLEOTIDE SEQUENCE</scope>
    <source>
        <strain evidence="1">Ufvs_9</strain>
    </source>
</reference>
<sequence length="642" mass="72082">MYMPDAAISEFAATDFGKRVVTKDIEAKLASLVSRDYHVAFLYNMLISWGRAMLYKSNGEHHRDEDGDYVLKVKINNYSDSHVLMSGAYPDDHTIEIPLLVPFSDFGITPHIRTSENYFNHSYVMHYDASTPAKETFYLYHACGRDQTSALNFDIPIPTFQIADAAVDRVNAHDSAIRIDTENIPFHKPEILWDWIIDYVKLNRLEDQFASTMELFSAMSFQPDPSTAEASVWLKTELVAVLSPFSPTRARLRVNLTEEPYNPSPETAAFVFDSSLQASNFFVEASIMNYLMWYGLYALLHDEARNRSDWRSVFTSVADHLQHLITPEMRAFCIANVTGQQVPTYMTTGCGFYIDLAPLDEVYNIPITTDKEGKYPTLSLPVNALYAPVSGSLLLGSFSGELEAVQHLKSIYSFSGLGIGAVNYPDEELLKLASMYRLAGNEIVLRNDRTDERKIPYANVNECIIEPASVFFDPLSRDIWIPHSSDPRQGRSFPLPEVNNILNYGKMTVSIQRPTIEPIQYRTATSPLRTFVQPQMKGRKKLIGMVSSRYIARPLTFKAKPAPEYKERDFRSALPHQPPMKPEVIRVEPIHQTLEAVPTVEVTRTTPAAQDVGSSSLANASAPVLPSIATEGISTSVSGRVT</sequence>
<proteinExistence type="predicted"/>
<name>A0AA51U972_9VIRU</name>
<dbReference type="EMBL" id="OQ995232">
    <property type="protein sequence ID" value="WMV64393.1"/>
    <property type="molecule type" value="Genomic_RNA"/>
</dbReference>
<organism evidence="1">
    <name type="scientific">Uromyces fabae virus</name>
    <dbReference type="NCBI Taxonomy" id="3069272"/>
    <lineage>
        <taxon>Viruses</taxon>
        <taxon>Riboviria</taxon>
    </lineage>
</organism>
<evidence type="ECO:0008006" key="2">
    <source>
        <dbReference type="Google" id="ProtNLM"/>
    </source>
</evidence>
<dbReference type="InterPro" id="IPR036332">
    <property type="entry name" value="Major_coat_LA-virus_sf"/>
</dbReference>
<evidence type="ECO:0000313" key="1">
    <source>
        <dbReference type="EMBL" id="WMV64393.1"/>
    </source>
</evidence>
<dbReference type="SUPFAM" id="SSF82856">
    <property type="entry name" value="L-A virus major coat protein"/>
    <property type="match status" value="1"/>
</dbReference>
<protein>
    <recommendedName>
        <fullName evidence="2">Capsid protein</fullName>
    </recommendedName>
</protein>
<dbReference type="Gene3D" id="3.90.1840.10">
    <property type="entry name" value="Major capsid protein"/>
    <property type="match status" value="1"/>
</dbReference>
<accession>A0AA51U972</accession>